<keyword evidence="2" id="KW-1185">Reference proteome</keyword>
<gene>
    <name evidence="1" type="ORF">RchiOBHm_Chr1g0359141</name>
</gene>
<dbReference type="Proteomes" id="UP000238479">
    <property type="component" value="Chromosome 1"/>
</dbReference>
<accession>A0A2P6SIB4</accession>
<proteinExistence type="predicted"/>
<dbReference type="AlphaFoldDB" id="A0A2P6SIB4"/>
<sequence>MLMIDYIEDNAIFKCGGRDLHFYLESYIEKYKKIEKCQKFKNFRCFCFCFES</sequence>
<evidence type="ECO:0000313" key="2">
    <source>
        <dbReference type="Proteomes" id="UP000238479"/>
    </source>
</evidence>
<name>A0A2P6SIB4_ROSCH</name>
<comment type="caution">
    <text evidence="1">The sequence shown here is derived from an EMBL/GenBank/DDBJ whole genome shotgun (WGS) entry which is preliminary data.</text>
</comment>
<dbReference type="EMBL" id="PDCK01000039">
    <property type="protein sequence ID" value="PRQ58420.1"/>
    <property type="molecule type" value="Genomic_DNA"/>
</dbReference>
<protein>
    <submittedName>
        <fullName evidence="1">Uncharacterized protein</fullName>
    </submittedName>
</protein>
<dbReference type="Gramene" id="PRQ58420">
    <property type="protein sequence ID" value="PRQ58420"/>
    <property type="gene ID" value="RchiOBHm_Chr1g0359141"/>
</dbReference>
<reference evidence="1 2" key="1">
    <citation type="journal article" date="2018" name="Nat. Genet.">
        <title>The Rosa genome provides new insights in the design of modern roses.</title>
        <authorList>
            <person name="Bendahmane M."/>
        </authorList>
    </citation>
    <scope>NUCLEOTIDE SEQUENCE [LARGE SCALE GENOMIC DNA]</scope>
    <source>
        <strain evidence="2">cv. Old Blush</strain>
    </source>
</reference>
<organism evidence="1 2">
    <name type="scientific">Rosa chinensis</name>
    <name type="common">China rose</name>
    <dbReference type="NCBI Taxonomy" id="74649"/>
    <lineage>
        <taxon>Eukaryota</taxon>
        <taxon>Viridiplantae</taxon>
        <taxon>Streptophyta</taxon>
        <taxon>Embryophyta</taxon>
        <taxon>Tracheophyta</taxon>
        <taxon>Spermatophyta</taxon>
        <taxon>Magnoliopsida</taxon>
        <taxon>eudicotyledons</taxon>
        <taxon>Gunneridae</taxon>
        <taxon>Pentapetalae</taxon>
        <taxon>rosids</taxon>
        <taxon>fabids</taxon>
        <taxon>Rosales</taxon>
        <taxon>Rosaceae</taxon>
        <taxon>Rosoideae</taxon>
        <taxon>Rosoideae incertae sedis</taxon>
        <taxon>Rosa</taxon>
    </lineage>
</organism>
<evidence type="ECO:0000313" key="1">
    <source>
        <dbReference type="EMBL" id="PRQ58420.1"/>
    </source>
</evidence>